<dbReference type="EMBL" id="JBBWUH010000001">
    <property type="protein sequence ID" value="KAK8176864.1"/>
    <property type="molecule type" value="Genomic_DNA"/>
</dbReference>
<evidence type="ECO:0000313" key="3">
    <source>
        <dbReference type="Proteomes" id="UP001456524"/>
    </source>
</evidence>
<organism evidence="2 3">
    <name type="scientific">Phyllosticta citrichinensis</name>
    <dbReference type="NCBI Taxonomy" id="1130410"/>
    <lineage>
        <taxon>Eukaryota</taxon>
        <taxon>Fungi</taxon>
        <taxon>Dikarya</taxon>
        <taxon>Ascomycota</taxon>
        <taxon>Pezizomycotina</taxon>
        <taxon>Dothideomycetes</taxon>
        <taxon>Dothideomycetes incertae sedis</taxon>
        <taxon>Botryosphaeriales</taxon>
        <taxon>Phyllostictaceae</taxon>
        <taxon>Phyllosticta</taxon>
    </lineage>
</organism>
<protein>
    <submittedName>
        <fullName evidence="2">Uncharacterized protein</fullName>
    </submittedName>
</protein>
<evidence type="ECO:0000313" key="2">
    <source>
        <dbReference type="EMBL" id="KAK8176864.1"/>
    </source>
</evidence>
<feature type="region of interest" description="Disordered" evidence="1">
    <location>
        <begin position="242"/>
        <end position="262"/>
    </location>
</feature>
<gene>
    <name evidence="2" type="ORF">IWX90DRAFT_440</name>
</gene>
<proteinExistence type="predicted"/>
<name>A0ABR1Y5E4_9PEZI</name>
<dbReference type="Proteomes" id="UP001456524">
    <property type="component" value="Unassembled WGS sequence"/>
</dbReference>
<comment type="caution">
    <text evidence="2">The sequence shown here is derived from an EMBL/GenBank/DDBJ whole genome shotgun (WGS) entry which is preliminary data.</text>
</comment>
<accession>A0ABR1Y5E4</accession>
<feature type="region of interest" description="Disordered" evidence="1">
    <location>
        <begin position="158"/>
        <end position="187"/>
    </location>
</feature>
<keyword evidence="3" id="KW-1185">Reference proteome</keyword>
<reference evidence="2 3" key="1">
    <citation type="journal article" date="2022" name="G3 (Bethesda)">
        <title>Enemy or ally: a genomic approach to elucidate the lifestyle of Phyllosticta citrichinaensis.</title>
        <authorList>
            <person name="Buijs V.A."/>
            <person name="Groenewald J.Z."/>
            <person name="Haridas S."/>
            <person name="LaButti K.M."/>
            <person name="Lipzen A."/>
            <person name="Martin F.M."/>
            <person name="Barry K."/>
            <person name="Grigoriev I.V."/>
            <person name="Crous P.W."/>
            <person name="Seidl M.F."/>
        </authorList>
    </citation>
    <scope>NUCLEOTIDE SEQUENCE [LARGE SCALE GENOMIC DNA]</scope>
    <source>
        <strain evidence="2 3">CBS 129764</strain>
    </source>
</reference>
<evidence type="ECO:0000256" key="1">
    <source>
        <dbReference type="SAM" id="MobiDB-lite"/>
    </source>
</evidence>
<sequence length="262" mass="29083">MATFSPSGLPYSINQPRRQRYGRPWDLRRIRVDALLVTTASSKIEKKYSKHSTMRRPSEGAEESWHGWQQGAADGRRWIPSFQTLVERFAVQCVIAFRSFYSSFPRTFPAPRESNVAIESSTAFPNLQAYTPTAHARNSAALATALMRCANHHPPLALHSAHTPPLPSYASSSSSPLIHNPTSPQPHPKHFLPNASLSPRTSAHLRTSAQLCDPKQRAKQCASVVAEPVFQLRRDQHPTSACMQGIVGEGTGKERKGRERKG</sequence>
<feature type="compositionally biased region" description="Basic and acidic residues" evidence="1">
    <location>
        <begin position="251"/>
        <end position="262"/>
    </location>
</feature>